<dbReference type="OrthoDB" id="5169219at2"/>
<keyword evidence="3" id="KW-1185">Reference proteome</keyword>
<dbReference type="STRING" id="633440.SAMN05421869_11958"/>
<sequence length="473" mass="50509">MDDIQPTETTSAVGRRAMLAGTAALAGAAALAPLDALAARSARADSDERQARRPFSPDYGPLLPVRDHTTGLPLLLLPRGFEYISHGWTGDPMSDGVATPALHDGMAAFRVKDDRHRGRRRDLVRLVRNHEVGGFSGRFTDPAYDPDAGGGTTTITFDLDDGKFVESHASLSGTVRNCAGGPTPWGSWLTCEETLDVNPVSGTRHGYIFEVPNDGEGDPRPLKAMGRFEHEAIAVDPATGYVYETEDAGAAGLFRFLPRRRGDLSRGGVLQMLKIGDATYDTSADPAGTVYRDTSWVTIDEPDPAPGAPTPTQQGVAKGGATFSRLEGAWYGNGLIYIVSTSGGPSRLGQIMEYDPRRGRLRILFASPGQDVLSNPDNIGVSPRGGIVVCEDGSGVQYMHGLTTRGQVFPFAANNVVIPDGVQGKPGIPPGDYSTREWAGSTFEPERGQWLFANIQTPGITFAITGPWRNGSL</sequence>
<evidence type="ECO:0000313" key="2">
    <source>
        <dbReference type="EMBL" id="SDK81174.1"/>
    </source>
</evidence>
<evidence type="ECO:0008006" key="4">
    <source>
        <dbReference type="Google" id="ProtNLM"/>
    </source>
</evidence>
<dbReference type="InterPro" id="IPR006311">
    <property type="entry name" value="TAT_signal"/>
</dbReference>
<dbReference type="Proteomes" id="UP000199202">
    <property type="component" value="Unassembled WGS sequence"/>
</dbReference>
<name>A0A1G9EYE4_9ACTN</name>
<proteinExistence type="predicted"/>
<dbReference type="EMBL" id="FNDJ01000019">
    <property type="protein sequence ID" value="SDK81174.1"/>
    <property type="molecule type" value="Genomic_DNA"/>
</dbReference>
<organism evidence="2 3">
    <name type="scientific">Nonomuraea jiangxiensis</name>
    <dbReference type="NCBI Taxonomy" id="633440"/>
    <lineage>
        <taxon>Bacteria</taxon>
        <taxon>Bacillati</taxon>
        <taxon>Actinomycetota</taxon>
        <taxon>Actinomycetes</taxon>
        <taxon>Streptosporangiales</taxon>
        <taxon>Streptosporangiaceae</taxon>
        <taxon>Nonomuraea</taxon>
    </lineage>
</organism>
<evidence type="ECO:0000313" key="3">
    <source>
        <dbReference type="Proteomes" id="UP000199202"/>
    </source>
</evidence>
<feature type="region of interest" description="Disordered" evidence="1">
    <location>
        <begin position="43"/>
        <end position="62"/>
    </location>
</feature>
<accession>A0A1G9EYE4</accession>
<protein>
    <recommendedName>
        <fullName evidence="4">Phosphatase</fullName>
    </recommendedName>
</protein>
<dbReference type="SUPFAM" id="SSF63825">
    <property type="entry name" value="YWTD domain"/>
    <property type="match status" value="1"/>
</dbReference>
<dbReference type="PANTHER" id="PTHR35399:SF4">
    <property type="entry name" value="MEMBRANE PROTEIN"/>
    <property type="match status" value="1"/>
</dbReference>
<dbReference type="PANTHER" id="PTHR35399">
    <property type="entry name" value="SLR8030 PROTEIN"/>
    <property type="match status" value="1"/>
</dbReference>
<dbReference type="PROSITE" id="PS51318">
    <property type="entry name" value="TAT"/>
    <property type="match status" value="1"/>
</dbReference>
<dbReference type="AlphaFoldDB" id="A0A1G9EYE4"/>
<gene>
    <name evidence="2" type="ORF">SAMN05421869_11958</name>
</gene>
<dbReference type="RefSeq" id="WP_090941693.1">
    <property type="nucleotide sequence ID" value="NZ_FNDJ01000019.1"/>
</dbReference>
<dbReference type="InterPro" id="IPR008557">
    <property type="entry name" value="PhoX"/>
</dbReference>
<dbReference type="Pfam" id="PF05787">
    <property type="entry name" value="PhoX"/>
    <property type="match status" value="2"/>
</dbReference>
<reference evidence="2 3" key="1">
    <citation type="submission" date="2016-10" db="EMBL/GenBank/DDBJ databases">
        <authorList>
            <person name="de Groot N.N."/>
        </authorList>
    </citation>
    <scope>NUCLEOTIDE SEQUENCE [LARGE SCALE GENOMIC DNA]</scope>
    <source>
        <strain evidence="2 3">CGMCC 4.6533</strain>
    </source>
</reference>
<evidence type="ECO:0000256" key="1">
    <source>
        <dbReference type="SAM" id="MobiDB-lite"/>
    </source>
</evidence>